<comment type="caution">
    <text evidence="2">The sequence shown here is derived from an EMBL/GenBank/DDBJ whole genome shotgun (WGS) entry which is preliminary data.</text>
</comment>
<dbReference type="InterPro" id="IPR048933">
    <property type="entry name" value="B_lactamase-like_C"/>
</dbReference>
<dbReference type="PANTHER" id="PTHR23131:SF4">
    <property type="entry name" value="METALLO-BETA-LACTAMASE SUPERFAMILY POTEIN"/>
    <property type="match status" value="1"/>
</dbReference>
<dbReference type="InterPro" id="IPR036388">
    <property type="entry name" value="WH-like_DNA-bd_sf"/>
</dbReference>
<dbReference type="InterPro" id="IPR001279">
    <property type="entry name" value="Metallo-B-lactamas"/>
</dbReference>
<evidence type="ECO:0000259" key="1">
    <source>
        <dbReference type="SMART" id="SM00849"/>
    </source>
</evidence>
<sequence>MEFPFAEPPAYGEVQAIADGLLWVRIPLPYLLDHVNVFLVQDHDGWAVIDTGILTPEALAVWQALFAGPLSGLRISRVIITHYHPDHIGLAGWFHERHGAQLLTSLSSYALCQLISQGRNEQAVRQNFDFFLRHGMSAETAGLVAIQGKEFLHRVAPLPTTFQRLVHGDSLTIGGRSFRVLTGDGHAPEQVMLHSPDEGLFFAADQVLEKISPNISVEATEPTSDPLGHFMRSLRLIEAEIPGDVLVLPGHRRPFRGLHTRCRELIRHHENRCGIILAACASRPHSAAELVPLLFHRQLDPHQMGFAFTETLAHANRLIRRDQLAIIEEKDRTLLDLVR</sequence>
<dbReference type="GO" id="GO:0016787">
    <property type="term" value="F:hydrolase activity"/>
    <property type="evidence" value="ECO:0007669"/>
    <property type="project" value="UniProtKB-KW"/>
</dbReference>
<dbReference type="Pfam" id="PF00753">
    <property type="entry name" value="Lactamase_B"/>
    <property type="match status" value="1"/>
</dbReference>
<dbReference type="AlphaFoldDB" id="A0A6L6HRF2"/>
<dbReference type="SMART" id="SM00849">
    <property type="entry name" value="Lactamase_B"/>
    <property type="match status" value="1"/>
</dbReference>
<name>A0A6L6HRF2_9RHOB</name>
<keyword evidence="2" id="KW-0378">Hydrolase</keyword>
<evidence type="ECO:0000313" key="3">
    <source>
        <dbReference type="Proteomes" id="UP000481417"/>
    </source>
</evidence>
<reference evidence="2 3" key="1">
    <citation type="submission" date="2019-11" db="EMBL/GenBank/DDBJ databases">
        <authorList>
            <person name="Lang L."/>
        </authorList>
    </citation>
    <scope>NUCLEOTIDE SEQUENCE [LARGE SCALE GENOMIC DNA]</scope>
    <source>
        <strain evidence="2 3">YIM 132242</strain>
    </source>
</reference>
<dbReference type="Gene3D" id="3.60.15.10">
    <property type="entry name" value="Ribonuclease Z/Hydroxyacylglutathione hydrolase-like"/>
    <property type="match status" value="1"/>
</dbReference>
<proteinExistence type="predicted"/>
<protein>
    <submittedName>
        <fullName evidence="2">MBL fold metallo-hydrolase</fullName>
    </submittedName>
</protein>
<dbReference type="InterPro" id="IPR036866">
    <property type="entry name" value="RibonucZ/Hydroxyglut_hydro"/>
</dbReference>
<dbReference type="Pfam" id="PF21221">
    <property type="entry name" value="B_lactamase-like_C"/>
    <property type="match status" value="1"/>
</dbReference>
<dbReference type="EMBL" id="WMBT01000014">
    <property type="protein sequence ID" value="MTE01734.1"/>
    <property type="molecule type" value="Genomic_DNA"/>
</dbReference>
<feature type="domain" description="Metallo-beta-lactamase" evidence="1">
    <location>
        <begin position="34"/>
        <end position="251"/>
    </location>
</feature>
<dbReference type="InterPro" id="IPR050662">
    <property type="entry name" value="Sec-metab_biosynth-thioest"/>
</dbReference>
<gene>
    <name evidence="2" type="ORF">GIY56_15700</name>
</gene>
<organism evidence="2 3">
    <name type="scientific">Paracoccus lichenicola</name>
    <dbReference type="NCBI Taxonomy" id="2665644"/>
    <lineage>
        <taxon>Bacteria</taxon>
        <taxon>Pseudomonadati</taxon>
        <taxon>Pseudomonadota</taxon>
        <taxon>Alphaproteobacteria</taxon>
        <taxon>Rhodobacterales</taxon>
        <taxon>Paracoccaceae</taxon>
        <taxon>Paracoccus</taxon>
    </lineage>
</organism>
<dbReference type="Gene3D" id="1.10.10.10">
    <property type="entry name" value="Winged helix-like DNA-binding domain superfamily/Winged helix DNA-binding domain"/>
    <property type="match status" value="1"/>
</dbReference>
<dbReference type="PANTHER" id="PTHR23131">
    <property type="entry name" value="ENDORIBONUCLEASE LACTB2"/>
    <property type="match status" value="1"/>
</dbReference>
<evidence type="ECO:0000313" key="2">
    <source>
        <dbReference type="EMBL" id="MTE01734.1"/>
    </source>
</evidence>
<dbReference type="Proteomes" id="UP000481417">
    <property type="component" value="Unassembled WGS sequence"/>
</dbReference>
<dbReference type="SUPFAM" id="SSF56281">
    <property type="entry name" value="Metallo-hydrolase/oxidoreductase"/>
    <property type="match status" value="1"/>
</dbReference>
<accession>A0A6L6HRF2</accession>
<keyword evidence="3" id="KW-1185">Reference proteome</keyword>
<dbReference type="CDD" id="cd07725">
    <property type="entry name" value="TTHA1429-like_MBL-fold"/>
    <property type="match status" value="1"/>
</dbReference>